<evidence type="ECO:0000256" key="11">
    <source>
        <dbReference type="SAM" id="Phobius"/>
    </source>
</evidence>
<protein>
    <recommendedName>
        <fullName evidence="13">TNFR-Cys domain-containing protein</fullName>
    </recommendedName>
</protein>
<dbReference type="PROSITE" id="PS50050">
    <property type="entry name" value="TNFR_NGFR_2"/>
    <property type="match status" value="1"/>
</dbReference>
<keyword evidence="8" id="KW-0325">Glycoprotein</keyword>
<accession>A0ABV0Z383</accession>
<keyword evidence="4 11" id="KW-1133">Transmembrane helix</keyword>
<keyword evidence="15" id="KW-1185">Reference proteome</keyword>
<dbReference type="Proteomes" id="UP001469553">
    <property type="component" value="Unassembled WGS sequence"/>
</dbReference>
<evidence type="ECO:0000256" key="9">
    <source>
        <dbReference type="PROSITE-ProRule" id="PRU00206"/>
    </source>
</evidence>
<keyword evidence="6" id="KW-1015">Disulfide bond</keyword>
<feature type="transmembrane region" description="Helical" evidence="11">
    <location>
        <begin position="168"/>
        <end position="192"/>
    </location>
</feature>
<evidence type="ECO:0000256" key="8">
    <source>
        <dbReference type="ARBA" id="ARBA00023180"/>
    </source>
</evidence>
<dbReference type="InterPro" id="IPR047526">
    <property type="entry name" value="TNR19/27/EDAR"/>
</dbReference>
<evidence type="ECO:0000256" key="3">
    <source>
        <dbReference type="ARBA" id="ARBA00022737"/>
    </source>
</evidence>
<keyword evidence="7" id="KW-0675">Receptor</keyword>
<evidence type="ECO:0000256" key="6">
    <source>
        <dbReference type="ARBA" id="ARBA00023157"/>
    </source>
</evidence>
<feature type="domain" description="TNFR-Cys" evidence="13">
    <location>
        <begin position="60"/>
        <end position="100"/>
    </location>
</feature>
<keyword evidence="12" id="KW-0732">Signal</keyword>
<feature type="region of interest" description="Disordered" evidence="10">
    <location>
        <begin position="223"/>
        <end position="259"/>
    </location>
</feature>
<evidence type="ECO:0000313" key="14">
    <source>
        <dbReference type="EMBL" id="MEQ2300080.1"/>
    </source>
</evidence>
<evidence type="ECO:0000256" key="10">
    <source>
        <dbReference type="SAM" id="MobiDB-lite"/>
    </source>
</evidence>
<dbReference type="PROSITE" id="PS00652">
    <property type="entry name" value="TNFR_NGFR_1"/>
    <property type="match status" value="2"/>
</dbReference>
<evidence type="ECO:0000256" key="5">
    <source>
        <dbReference type="ARBA" id="ARBA00023136"/>
    </source>
</evidence>
<evidence type="ECO:0000313" key="15">
    <source>
        <dbReference type="Proteomes" id="UP001469553"/>
    </source>
</evidence>
<dbReference type="SMART" id="SM00208">
    <property type="entry name" value="TNFR"/>
    <property type="match status" value="2"/>
</dbReference>
<feature type="repeat" description="TNFR-Cys" evidence="9">
    <location>
        <begin position="60"/>
        <end position="100"/>
    </location>
</feature>
<keyword evidence="3" id="KW-0677">Repeat</keyword>
<evidence type="ECO:0000256" key="7">
    <source>
        <dbReference type="ARBA" id="ARBA00023170"/>
    </source>
</evidence>
<comment type="caution">
    <text evidence="14">The sequence shown here is derived from an EMBL/GenBank/DDBJ whole genome shotgun (WGS) entry which is preliminary data.</text>
</comment>
<comment type="caution">
    <text evidence="9">Lacks conserved residue(s) required for the propagation of feature annotation.</text>
</comment>
<keyword evidence="5 11" id="KW-0472">Membrane</keyword>
<evidence type="ECO:0000256" key="4">
    <source>
        <dbReference type="ARBA" id="ARBA00022989"/>
    </source>
</evidence>
<name>A0ABV0Z383_9TELE</name>
<dbReference type="PANTHER" id="PTHR12120">
    <property type="entry name" value="TNFR-CYS DOMAIN-CONTAINING PROTEIN"/>
    <property type="match status" value="1"/>
</dbReference>
<dbReference type="Pfam" id="PF00020">
    <property type="entry name" value="TNFR_c6"/>
    <property type="match status" value="1"/>
</dbReference>
<evidence type="ECO:0000256" key="1">
    <source>
        <dbReference type="ARBA" id="ARBA00004167"/>
    </source>
</evidence>
<evidence type="ECO:0000259" key="13">
    <source>
        <dbReference type="PROSITE" id="PS50050"/>
    </source>
</evidence>
<dbReference type="EMBL" id="JAHRIP010048908">
    <property type="protein sequence ID" value="MEQ2300080.1"/>
    <property type="molecule type" value="Genomic_DNA"/>
</dbReference>
<reference evidence="14 15" key="1">
    <citation type="submission" date="2021-06" db="EMBL/GenBank/DDBJ databases">
        <authorList>
            <person name="Palmer J.M."/>
        </authorList>
    </citation>
    <scope>NUCLEOTIDE SEQUENCE [LARGE SCALE GENOMIC DNA]</scope>
    <source>
        <strain evidence="14 15">AS_MEX2019</strain>
        <tissue evidence="14">Muscle</tissue>
    </source>
</reference>
<proteinExistence type="predicted"/>
<feature type="signal peptide" evidence="12">
    <location>
        <begin position="1"/>
        <end position="16"/>
    </location>
</feature>
<evidence type="ECO:0000256" key="2">
    <source>
        <dbReference type="ARBA" id="ARBA00022692"/>
    </source>
</evidence>
<gene>
    <name evidence="14" type="ORF">AMECASPLE_021677</name>
</gene>
<feature type="chain" id="PRO_5046435608" description="TNFR-Cys domain-containing protein" evidence="12">
    <location>
        <begin position="17"/>
        <end position="395"/>
    </location>
</feature>
<keyword evidence="2 11" id="KW-0812">Transmembrane</keyword>
<evidence type="ECO:0000256" key="12">
    <source>
        <dbReference type="SAM" id="SignalP"/>
    </source>
</evidence>
<feature type="compositionally biased region" description="Low complexity" evidence="10">
    <location>
        <begin position="229"/>
        <end position="243"/>
    </location>
</feature>
<sequence>MFPFVIGASFILMVQSEPRCDQTEFLHHNGTCVACRVCKPGEQLSEDCGFDYGGDGVCILCEKGTFSTDTGVDPCRRCTQCNLLNRLVLTACSPTSDTVCGQCLPGYYELRSMTGEVELLCIPCDSHDAVHEECLQFTSRGSKTQSAIKLPAGKSKEPTDKGMKGESLSVVLVGAAIAFLFFLISLLLWVVFLTAKRFRQIPEHCIKPERLLSAANIQYKCPSGHVERPTTQPDSSSETSSPEDTTRGQNSSNHESELHPTSIVINVTTNIKPCSQKQDNIMQEGQKDFTTQEMEQKLQTIWEIAQGQSIEILNYDTVQDLSLLFDSPQQICVLRKLGLSLGVPPQLTAHFHSFQDLFQYLRTSTYTQLPQLAQAAALLPNFEVVSRIHNALVNK</sequence>
<dbReference type="InterPro" id="IPR001368">
    <property type="entry name" value="TNFR/NGFR_Cys_rich_reg"/>
</dbReference>
<organism evidence="14 15">
    <name type="scientific">Ameca splendens</name>
    <dbReference type="NCBI Taxonomy" id="208324"/>
    <lineage>
        <taxon>Eukaryota</taxon>
        <taxon>Metazoa</taxon>
        <taxon>Chordata</taxon>
        <taxon>Craniata</taxon>
        <taxon>Vertebrata</taxon>
        <taxon>Euteleostomi</taxon>
        <taxon>Actinopterygii</taxon>
        <taxon>Neopterygii</taxon>
        <taxon>Teleostei</taxon>
        <taxon>Neoteleostei</taxon>
        <taxon>Acanthomorphata</taxon>
        <taxon>Ovalentaria</taxon>
        <taxon>Atherinomorphae</taxon>
        <taxon>Cyprinodontiformes</taxon>
        <taxon>Goodeidae</taxon>
        <taxon>Ameca</taxon>
    </lineage>
</organism>
<dbReference type="Gene3D" id="2.10.50.10">
    <property type="entry name" value="Tumor Necrosis Factor Receptor, subunit A, domain 2"/>
    <property type="match status" value="2"/>
</dbReference>
<dbReference type="PANTHER" id="PTHR12120:SF10">
    <property type="entry name" value="TNFR-CYS DOMAIN-CONTAINING PROTEIN"/>
    <property type="match status" value="1"/>
</dbReference>
<comment type="subcellular location">
    <subcellularLocation>
        <location evidence="1">Membrane</location>
        <topology evidence="1">Single-pass membrane protein</topology>
    </subcellularLocation>
</comment>